<evidence type="ECO:0000313" key="1">
    <source>
        <dbReference type="EMBL" id="AXE80533.1"/>
    </source>
</evidence>
<organism evidence="1 2">
    <name type="scientific">Streptomyces atratus</name>
    <dbReference type="NCBI Taxonomy" id="1893"/>
    <lineage>
        <taxon>Bacteria</taxon>
        <taxon>Bacillati</taxon>
        <taxon>Actinomycetota</taxon>
        <taxon>Actinomycetes</taxon>
        <taxon>Kitasatosporales</taxon>
        <taxon>Streptomycetaceae</taxon>
        <taxon>Streptomyces</taxon>
    </lineage>
</organism>
<name>A0A2Z5JJR2_STRAR</name>
<reference evidence="1 2" key="1">
    <citation type="journal article" date="2018" name="Front. Microbiol.">
        <title>Genome Sequencing of Streptomyces atratus SCSIOZH16 and Activation Production of Nocardamine via Metabolic Engineering.</title>
        <authorList>
            <person name="Li Y."/>
            <person name="Zhang C."/>
            <person name="Liu C."/>
            <person name="Ju J."/>
            <person name="Ma J."/>
        </authorList>
    </citation>
    <scope>NUCLEOTIDE SEQUENCE [LARGE SCALE GENOMIC DNA]</scope>
    <source>
        <strain evidence="1 2">SCSIO_ZH16</strain>
    </source>
</reference>
<dbReference type="EMBL" id="CP027306">
    <property type="protein sequence ID" value="AXE80533.1"/>
    <property type="molecule type" value="Genomic_DNA"/>
</dbReference>
<accession>A0A2Z5JJR2</accession>
<dbReference type="KEGG" id="sata:C5746_30230"/>
<proteinExistence type="predicted"/>
<gene>
    <name evidence="1" type="ORF">C5746_30230</name>
</gene>
<evidence type="ECO:0000313" key="2">
    <source>
        <dbReference type="Proteomes" id="UP000252698"/>
    </source>
</evidence>
<dbReference type="Proteomes" id="UP000252698">
    <property type="component" value="Chromosome"/>
</dbReference>
<sequence>MGRHRDGVPEAAVGGFRPIDLAELARLDQPVAVRHDRAGGRTVFTQRVSHPGNTANNFPARALREAL</sequence>
<protein>
    <submittedName>
        <fullName evidence="1">Uncharacterized protein</fullName>
    </submittedName>
</protein>
<dbReference type="AlphaFoldDB" id="A0A2Z5JJR2"/>